<dbReference type="RefSeq" id="WP_120029173.1">
    <property type="nucleotide sequence ID" value="NZ_QVMU01000001.1"/>
</dbReference>
<dbReference type="OrthoDB" id="9780894at2"/>
<evidence type="ECO:0000259" key="7">
    <source>
        <dbReference type="SMART" id="SM00861"/>
    </source>
</evidence>
<dbReference type="InterPro" id="IPR033248">
    <property type="entry name" value="Transketolase_C"/>
</dbReference>
<protein>
    <recommendedName>
        <fullName evidence="5">2-oxoisovalerate dehydrogenase subunit beta</fullName>
    </recommendedName>
    <alternativeName>
        <fullName evidence="6">Branched-chain alpha-keto acid dehydrogenase E1 component beta chain</fullName>
    </alternativeName>
</protein>
<dbReference type="InterPro" id="IPR005475">
    <property type="entry name" value="Transketolase-like_Pyr-bd"/>
</dbReference>
<dbReference type="EMBL" id="QVMU01000001">
    <property type="protein sequence ID" value="RJX75416.1"/>
    <property type="molecule type" value="Genomic_DNA"/>
</dbReference>
<evidence type="ECO:0000256" key="1">
    <source>
        <dbReference type="ARBA" id="ARBA00001964"/>
    </source>
</evidence>
<dbReference type="CDD" id="cd07036">
    <property type="entry name" value="TPP_PYR_E1-PDHc-beta_like"/>
    <property type="match status" value="1"/>
</dbReference>
<dbReference type="SMART" id="SM00861">
    <property type="entry name" value="Transket_pyr"/>
    <property type="match status" value="1"/>
</dbReference>
<evidence type="ECO:0000256" key="4">
    <source>
        <dbReference type="ARBA" id="ARBA00023052"/>
    </source>
</evidence>
<dbReference type="SUPFAM" id="SSF52922">
    <property type="entry name" value="TK C-terminal domain-like"/>
    <property type="match status" value="1"/>
</dbReference>
<evidence type="ECO:0000256" key="6">
    <source>
        <dbReference type="ARBA" id="ARBA00082400"/>
    </source>
</evidence>
<dbReference type="Gene3D" id="3.40.50.920">
    <property type="match status" value="1"/>
</dbReference>
<dbReference type="AlphaFoldDB" id="A0A3A6QY04"/>
<evidence type="ECO:0000256" key="2">
    <source>
        <dbReference type="ARBA" id="ARBA00002859"/>
    </source>
</evidence>
<dbReference type="Proteomes" id="UP000273252">
    <property type="component" value="Unassembled WGS sequence"/>
</dbReference>
<dbReference type="FunFam" id="3.40.50.920:FF:000001">
    <property type="entry name" value="Pyruvate dehydrogenase E1 beta subunit"/>
    <property type="match status" value="1"/>
</dbReference>
<keyword evidence="4" id="KW-0786">Thiamine pyrophosphate</keyword>
<dbReference type="Gene3D" id="3.40.50.970">
    <property type="match status" value="1"/>
</dbReference>
<dbReference type="Pfam" id="PF02779">
    <property type="entry name" value="Transket_pyr"/>
    <property type="match status" value="1"/>
</dbReference>
<dbReference type="FunFam" id="3.40.50.970:FF:000001">
    <property type="entry name" value="Pyruvate dehydrogenase E1 beta subunit"/>
    <property type="match status" value="1"/>
</dbReference>
<dbReference type="PANTHER" id="PTHR43257:SF2">
    <property type="entry name" value="PYRUVATE DEHYDROGENASE E1 COMPONENT SUBUNIT BETA"/>
    <property type="match status" value="1"/>
</dbReference>
<evidence type="ECO:0000313" key="9">
    <source>
        <dbReference type="Proteomes" id="UP000273252"/>
    </source>
</evidence>
<comment type="caution">
    <text evidence="8">The sequence shown here is derived from an EMBL/GenBank/DDBJ whole genome shotgun (WGS) entry which is preliminary data.</text>
</comment>
<dbReference type="GO" id="GO:0016491">
    <property type="term" value="F:oxidoreductase activity"/>
    <property type="evidence" value="ECO:0007669"/>
    <property type="project" value="UniProtKB-KW"/>
</dbReference>
<feature type="domain" description="Transketolase-like pyrimidine-binding" evidence="7">
    <location>
        <begin position="4"/>
        <end position="179"/>
    </location>
</feature>
<evidence type="ECO:0000256" key="5">
    <source>
        <dbReference type="ARBA" id="ARBA00070795"/>
    </source>
</evidence>
<reference evidence="8 9" key="1">
    <citation type="submission" date="2018-08" db="EMBL/GenBank/DDBJ databases">
        <title>Vibrio isolated from the Eastern China Marginal Seas.</title>
        <authorList>
            <person name="Li Y."/>
        </authorList>
    </citation>
    <scope>NUCLEOTIDE SEQUENCE [LARGE SCALE GENOMIC DNA]</scope>
    <source>
        <strain evidence="8 9">BEI233</strain>
    </source>
</reference>
<comment type="cofactor">
    <cofactor evidence="1">
        <name>thiamine diphosphate</name>
        <dbReference type="ChEBI" id="CHEBI:58937"/>
    </cofactor>
</comment>
<comment type="function">
    <text evidence="2">The branched-chain alpha-keto dehydrogenase complex catalyzes the overall conversion of alpha-keto acids to acyl-CoA and CO(2). It contains multiple copies of three enzymatic components: branched-chain alpha-keto acid decarboxylase (E1), lipoamide acyltransferase (E2) and lipoamide dehydrogenase (E3).</text>
</comment>
<dbReference type="SUPFAM" id="SSF52518">
    <property type="entry name" value="Thiamin diphosphate-binding fold (THDP-binding)"/>
    <property type="match status" value="1"/>
</dbReference>
<dbReference type="InterPro" id="IPR009014">
    <property type="entry name" value="Transketo_C/PFOR_II"/>
</dbReference>
<gene>
    <name evidence="8" type="ORF">DZ860_01680</name>
</gene>
<accession>A0A3A6QY04</accession>
<dbReference type="PANTHER" id="PTHR43257">
    <property type="entry name" value="PYRUVATE DEHYDROGENASE E1 COMPONENT BETA SUBUNIT"/>
    <property type="match status" value="1"/>
</dbReference>
<proteinExistence type="predicted"/>
<organism evidence="8 9">
    <name type="scientific">Vibrio sinensis</name>
    <dbReference type="NCBI Taxonomy" id="2302434"/>
    <lineage>
        <taxon>Bacteria</taxon>
        <taxon>Pseudomonadati</taxon>
        <taxon>Pseudomonadota</taxon>
        <taxon>Gammaproteobacteria</taxon>
        <taxon>Vibrionales</taxon>
        <taxon>Vibrionaceae</taxon>
        <taxon>Vibrio</taxon>
    </lineage>
</organism>
<evidence type="ECO:0000313" key="8">
    <source>
        <dbReference type="EMBL" id="RJX75416.1"/>
    </source>
</evidence>
<dbReference type="InterPro" id="IPR029061">
    <property type="entry name" value="THDP-binding"/>
</dbReference>
<name>A0A3A6QY04_9VIBR</name>
<sequence length="327" mass="35926">MAEMTLVEAVNLALHHEMMQDDNVVVLGEDVGDNGGVFRATVGLKEKFGFKRVIDSPLAEALIGGVAVGMATQGIRPVAEFQFQGFVFPAMEHLICHAARMRNRTRGRLACPAVFRAPFGGGIHAPEHHSESIEAIFAHIPGFKVVIPSSPQRAYGLLLASIRSNDPVMFFEPKRIYRTVKSDVIDNGQALPLDCCFTLRKGRDLTLVTWGACVVESLQAAHTLSKQGIEVEVIDLASIKPIDMNTILQSLEKTGRLLVVHEASKSCGVGSEIIARTAEKAMCLLKAPPKRVTGMDTIMPYYRNEDYFLIEEQDIVLAARELVEGWK</sequence>
<keyword evidence="3" id="KW-0560">Oxidoreductase</keyword>
<keyword evidence="9" id="KW-1185">Reference proteome</keyword>
<dbReference type="Pfam" id="PF02780">
    <property type="entry name" value="Transketolase_C"/>
    <property type="match status" value="1"/>
</dbReference>
<evidence type="ECO:0000256" key="3">
    <source>
        <dbReference type="ARBA" id="ARBA00023002"/>
    </source>
</evidence>